<comment type="caution">
    <text evidence="1">The sequence shown here is derived from an EMBL/GenBank/DDBJ whole genome shotgun (WGS) entry which is preliminary data.</text>
</comment>
<gene>
    <name evidence="1" type="ORF">L1987_24920</name>
</gene>
<protein>
    <submittedName>
        <fullName evidence="1">Uncharacterized protein</fullName>
    </submittedName>
</protein>
<dbReference type="Proteomes" id="UP001056120">
    <property type="component" value="Linkage Group LG08"/>
</dbReference>
<reference evidence="1 2" key="2">
    <citation type="journal article" date="2022" name="Mol. Ecol. Resour.">
        <title>The genomes of chicory, endive, great burdock and yacon provide insights into Asteraceae paleo-polyploidization history and plant inulin production.</title>
        <authorList>
            <person name="Fan W."/>
            <person name="Wang S."/>
            <person name="Wang H."/>
            <person name="Wang A."/>
            <person name="Jiang F."/>
            <person name="Liu H."/>
            <person name="Zhao H."/>
            <person name="Xu D."/>
            <person name="Zhang Y."/>
        </authorList>
    </citation>
    <scope>NUCLEOTIDE SEQUENCE [LARGE SCALE GENOMIC DNA]</scope>
    <source>
        <strain evidence="2">cv. Yunnan</strain>
        <tissue evidence="1">Leaves</tissue>
    </source>
</reference>
<proteinExistence type="predicted"/>
<evidence type="ECO:0000313" key="1">
    <source>
        <dbReference type="EMBL" id="KAI3808957.1"/>
    </source>
</evidence>
<sequence length="80" mass="9062">MASMHGVRGLNPSMEIQEQFCIVMAIHHTKLVVDSSVTLLKYAYPLLKQRVLHWILESNTVGAILYQSLKLLFPVLAAKR</sequence>
<accession>A0ACB9ILK0</accession>
<name>A0ACB9ILK0_9ASTR</name>
<keyword evidence="2" id="KW-1185">Reference proteome</keyword>
<dbReference type="EMBL" id="CM042025">
    <property type="protein sequence ID" value="KAI3808957.1"/>
    <property type="molecule type" value="Genomic_DNA"/>
</dbReference>
<organism evidence="1 2">
    <name type="scientific">Smallanthus sonchifolius</name>
    <dbReference type="NCBI Taxonomy" id="185202"/>
    <lineage>
        <taxon>Eukaryota</taxon>
        <taxon>Viridiplantae</taxon>
        <taxon>Streptophyta</taxon>
        <taxon>Embryophyta</taxon>
        <taxon>Tracheophyta</taxon>
        <taxon>Spermatophyta</taxon>
        <taxon>Magnoliopsida</taxon>
        <taxon>eudicotyledons</taxon>
        <taxon>Gunneridae</taxon>
        <taxon>Pentapetalae</taxon>
        <taxon>asterids</taxon>
        <taxon>campanulids</taxon>
        <taxon>Asterales</taxon>
        <taxon>Asteraceae</taxon>
        <taxon>Asteroideae</taxon>
        <taxon>Heliantheae alliance</taxon>
        <taxon>Millerieae</taxon>
        <taxon>Smallanthus</taxon>
    </lineage>
</organism>
<reference evidence="2" key="1">
    <citation type="journal article" date="2022" name="Mol. Ecol. Resour.">
        <title>The genomes of chicory, endive, great burdock and yacon provide insights into Asteraceae palaeo-polyploidization history and plant inulin production.</title>
        <authorList>
            <person name="Fan W."/>
            <person name="Wang S."/>
            <person name="Wang H."/>
            <person name="Wang A."/>
            <person name="Jiang F."/>
            <person name="Liu H."/>
            <person name="Zhao H."/>
            <person name="Xu D."/>
            <person name="Zhang Y."/>
        </authorList>
    </citation>
    <scope>NUCLEOTIDE SEQUENCE [LARGE SCALE GENOMIC DNA]</scope>
    <source>
        <strain evidence="2">cv. Yunnan</strain>
    </source>
</reference>
<evidence type="ECO:0000313" key="2">
    <source>
        <dbReference type="Proteomes" id="UP001056120"/>
    </source>
</evidence>